<gene>
    <name evidence="1" type="ORF">ACFPEL_22500</name>
</gene>
<dbReference type="Pfam" id="PF20129">
    <property type="entry name" value="DUF6519"/>
    <property type="match status" value="2"/>
</dbReference>
<proteinExistence type="predicted"/>
<dbReference type="Proteomes" id="UP001595909">
    <property type="component" value="Unassembled WGS sequence"/>
</dbReference>
<sequence length="453" mass="49587">MKADIGRLTFDPAKRFAQVVLQQGRVQVESDWNEQVAILLHAVRTLAADLIGPWGGTQGAFALAVSTDASADLELGAGVYYVDGIRVENDPGVRYLNQPYYRVPDRDKLTAPTSGTDNHLLYLDVFERLVTADEDASLLDVALGGLDTAARTQPVWQVRTARLTETALSGATCEKMPDLWATTLQDLIAKPQRGELRARARVRDEYIDQPCAIDPRASYRFDENALIRVEVHQGGPAGTATFKWSLDNGSVALAVTEFRGETLHLATLGRDPRLTLDVGDFVELESDDYVLQHEPAECLYRVTEVDRPALTVKVTPAPPVIPPDQHPRLRRWDQKNSTLTPLTDKGTVAIAESANADGPYIDLAHGVQVQFQQVAGTEYRSGDFWLIEARTAIGDVIWPQTQDTAGHVVPAALPPRGIEHHYAPLAWATVAANGAVKVEQSFVRHVNPPVACG</sequence>
<protein>
    <submittedName>
        <fullName evidence="1">DUF6519 domain-containing protein</fullName>
    </submittedName>
</protein>
<accession>A0ABV9RLZ6</accession>
<dbReference type="InterPro" id="IPR045392">
    <property type="entry name" value="DUF6519"/>
</dbReference>
<name>A0ABV9RLZ6_9PSEU</name>
<comment type="caution">
    <text evidence="1">The sequence shown here is derived from an EMBL/GenBank/DDBJ whole genome shotgun (WGS) entry which is preliminary data.</text>
</comment>
<dbReference type="EMBL" id="JBHSIM010000047">
    <property type="protein sequence ID" value="MFC4835196.1"/>
    <property type="molecule type" value="Genomic_DNA"/>
</dbReference>
<evidence type="ECO:0000313" key="1">
    <source>
        <dbReference type="EMBL" id="MFC4835196.1"/>
    </source>
</evidence>
<organism evidence="1 2">
    <name type="scientific">Actinomycetospora chibensis</name>
    <dbReference type="NCBI Taxonomy" id="663606"/>
    <lineage>
        <taxon>Bacteria</taxon>
        <taxon>Bacillati</taxon>
        <taxon>Actinomycetota</taxon>
        <taxon>Actinomycetes</taxon>
        <taxon>Pseudonocardiales</taxon>
        <taxon>Pseudonocardiaceae</taxon>
        <taxon>Actinomycetospora</taxon>
    </lineage>
</organism>
<keyword evidence="2" id="KW-1185">Reference proteome</keyword>
<reference evidence="2" key="1">
    <citation type="journal article" date="2019" name="Int. J. Syst. Evol. Microbiol.">
        <title>The Global Catalogue of Microorganisms (GCM) 10K type strain sequencing project: providing services to taxonomists for standard genome sequencing and annotation.</title>
        <authorList>
            <consortium name="The Broad Institute Genomics Platform"/>
            <consortium name="The Broad Institute Genome Sequencing Center for Infectious Disease"/>
            <person name="Wu L."/>
            <person name="Ma J."/>
        </authorList>
    </citation>
    <scope>NUCLEOTIDE SEQUENCE [LARGE SCALE GENOMIC DNA]</scope>
    <source>
        <strain evidence="2">CCUG 50347</strain>
    </source>
</reference>
<evidence type="ECO:0000313" key="2">
    <source>
        <dbReference type="Proteomes" id="UP001595909"/>
    </source>
</evidence>
<dbReference type="RefSeq" id="WP_274191668.1">
    <property type="nucleotide sequence ID" value="NZ_BAABHN010000047.1"/>
</dbReference>